<dbReference type="RefSeq" id="WP_096572959.1">
    <property type="nucleotide sequence ID" value="NZ_BJCE01000003.1"/>
</dbReference>
<evidence type="ECO:0000313" key="2">
    <source>
        <dbReference type="Proteomes" id="UP000300142"/>
    </source>
</evidence>
<comment type="caution">
    <text evidence="1">The sequence shown here is derived from an EMBL/GenBank/DDBJ whole genome shotgun (WGS) entry which is preliminary data.</text>
</comment>
<sequence>MQITINVPDNLTDKIQDKLGDLSEKIMNKLALEAFLEGLINFNEFRQVLGFQDDNAFKAFLSANFPLHSGGLLNLAGSCADIDFTLDGQGIADDRDNDLVGFCDE</sequence>
<keyword evidence="2" id="KW-1185">Reference proteome</keyword>
<reference evidence="2" key="1">
    <citation type="submission" date="2019-02" db="EMBL/GenBank/DDBJ databases">
        <title>Draft genome sequence of Sphaerospermopsis reniformis NIES-1949.</title>
        <authorList>
            <person name="Yamaguchi H."/>
            <person name="Suzuki S."/>
            <person name="Kawachi M."/>
        </authorList>
    </citation>
    <scope>NUCLEOTIDE SEQUENCE [LARGE SCALE GENOMIC DNA]</scope>
    <source>
        <strain evidence="2">NIES-1949</strain>
    </source>
</reference>
<protein>
    <submittedName>
        <fullName evidence="1">Uncharacterized protein</fullName>
    </submittedName>
</protein>
<dbReference type="Proteomes" id="UP000300142">
    <property type="component" value="Unassembled WGS sequence"/>
</dbReference>
<accession>A0A479ZSH3</accession>
<proteinExistence type="predicted"/>
<dbReference type="EMBL" id="BJCE01000003">
    <property type="protein sequence ID" value="GCL35122.1"/>
    <property type="molecule type" value="Genomic_DNA"/>
</dbReference>
<evidence type="ECO:0000313" key="1">
    <source>
        <dbReference type="EMBL" id="GCL35122.1"/>
    </source>
</evidence>
<dbReference type="AlphaFoldDB" id="A0A479ZSH3"/>
<gene>
    <name evidence="1" type="ORF">SR1949_02140</name>
</gene>
<name>A0A479ZSH3_9CYAN</name>
<organism evidence="1 2">
    <name type="scientific">Sphaerospermopsis reniformis</name>
    <dbReference type="NCBI Taxonomy" id="531300"/>
    <lineage>
        <taxon>Bacteria</taxon>
        <taxon>Bacillati</taxon>
        <taxon>Cyanobacteriota</taxon>
        <taxon>Cyanophyceae</taxon>
        <taxon>Nostocales</taxon>
        <taxon>Aphanizomenonaceae</taxon>
        <taxon>Sphaerospermopsis</taxon>
    </lineage>
</organism>